<evidence type="ECO:0000313" key="2">
    <source>
        <dbReference type="Proteomes" id="UP001148662"/>
    </source>
</evidence>
<reference evidence="1" key="1">
    <citation type="submission" date="2022-07" db="EMBL/GenBank/DDBJ databases">
        <title>Genome Sequence of Phlebia brevispora.</title>
        <authorList>
            <person name="Buettner E."/>
        </authorList>
    </citation>
    <scope>NUCLEOTIDE SEQUENCE</scope>
    <source>
        <strain evidence="1">MPL23</strain>
    </source>
</reference>
<keyword evidence="2" id="KW-1185">Reference proteome</keyword>
<name>A0ACC1TCG9_9APHY</name>
<organism evidence="1 2">
    <name type="scientific">Phlebia brevispora</name>
    <dbReference type="NCBI Taxonomy" id="194682"/>
    <lineage>
        <taxon>Eukaryota</taxon>
        <taxon>Fungi</taxon>
        <taxon>Dikarya</taxon>
        <taxon>Basidiomycota</taxon>
        <taxon>Agaricomycotina</taxon>
        <taxon>Agaricomycetes</taxon>
        <taxon>Polyporales</taxon>
        <taxon>Meruliaceae</taxon>
        <taxon>Phlebia</taxon>
    </lineage>
</organism>
<gene>
    <name evidence="1" type="ORF">NM688_g1021</name>
</gene>
<comment type="caution">
    <text evidence="1">The sequence shown here is derived from an EMBL/GenBank/DDBJ whole genome shotgun (WGS) entry which is preliminary data.</text>
</comment>
<dbReference type="Proteomes" id="UP001148662">
    <property type="component" value="Unassembled WGS sequence"/>
</dbReference>
<proteinExistence type="predicted"/>
<dbReference type="EMBL" id="JANHOG010000099">
    <property type="protein sequence ID" value="KAJ3558272.1"/>
    <property type="molecule type" value="Genomic_DNA"/>
</dbReference>
<accession>A0ACC1TCG9</accession>
<sequence>MSSRPSSSDSESLDQVISTPHGAAMVIPVKFFLDHVIPPLLPNSDPARVVNALLRTGKRSSGRKPISLQGRWRGFAQNPADSHHPPQKVYSHLGDIVQAIHEASGVEHLPMLLRQGSPCKMYWCDRDEDSLPDVHFSHGNSVQKWTDIAVFGELCTTDRRQDILENALKVTASMHHCMQKDARRRFMHAFTINNFSMRLWFCDRTQILVSEPFDFITDHCPVVHFFLSAMYASPSELGLDPTVTLLEDGRYDIILRSHGGPTETYRTLELPYFSGSALLSKASRIWKAVKVQGDKELGDPIVLKDVWVNPDRDSEGTVLANFLAERPQDLGQDSRAFFPTVEGHGDVYLDDKCSVLDCTRVFTSTDPTAAREHPATCRADLERADAGGSPRRVHYRIVFKECCKTLYDETSLSKIYRAFSQITRALQTMHQAGWVHRDVSPGNILLRDDGTALLSDLELAKRMDSERQRRVGTAGFIAVEIDQQHHLFTPLPVDLPPRLTKSLRKYTLKEMLEAKRTGVELEDDPIKLLMASFPRPRPFDPKARKIPGVCYHPLHDLESLWWVAVWFLMTKEVVHPDPDEGETFVASKAQRKFAKDLFGDPSTRRNALVDHYKFMDQIEGLPRIPQNLAMALNVLREFLVEKYHVVDTELETIGNGCAGDLYDKFCEVFEAILKVPEAEVCTLRPITYTREEIRALRAFHYIPLGASETESGKGNRSSADDSETDDDATSQSSTGTTKVTSSQQSTPINQVDCSDTPPTPGLTIALLWSVFTGQSARGRGPRGHVHRRPKMRLITRQTLRGRKFNVVAYI</sequence>
<evidence type="ECO:0000313" key="1">
    <source>
        <dbReference type="EMBL" id="KAJ3558272.1"/>
    </source>
</evidence>
<protein>
    <submittedName>
        <fullName evidence="1">Uncharacterized protein</fullName>
    </submittedName>
</protein>